<reference evidence="1" key="1">
    <citation type="submission" date="2022-10" db="EMBL/GenBank/DDBJ databases">
        <title>The WGS of Solirubrobacter ginsenosidimutans DSM 21036.</title>
        <authorList>
            <person name="Jiang Z."/>
        </authorList>
    </citation>
    <scope>NUCLEOTIDE SEQUENCE</scope>
    <source>
        <strain evidence="1">DSM 21036</strain>
    </source>
</reference>
<name>A0A9X3N251_9ACTN</name>
<dbReference type="EMBL" id="JAPDOD010000025">
    <property type="protein sequence ID" value="MDA0163478.1"/>
    <property type="molecule type" value="Genomic_DNA"/>
</dbReference>
<organism evidence="1 2">
    <name type="scientific">Solirubrobacter ginsenosidimutans</name>
    <dbReference type="NCBI Taxonomy" id="490573"/>
    <lineage>
        <taxon>Bacteria</taxon>
        <taxon>Bacillati</taxon>
        <taxon>Actinomycetota</taxon>
        <taxon>Thermoleophilia</taxon>
        <taxon>Solirubrobacterales</taxon>
        <taxon>Solirubrobacteraceae</taxon>
        <taxon>Solirubrobacter</taxon>
    </lineage>
</organism>
<evidence type="ECO:0000313" key="2">
    <source>
        <dbReference type="Proteomes" id="UP001149140"/>
    </source>
</evidence>
<protein>
    <submittedName>
        <fullName evidence="1">Uncharacterized protein</fullName>
    </submittedName>
</protein>
<evidence type="ECO:0000313" key="1">
    <source>
        <dbReference type="EMBL" id="MDA0163478.1"/>
    </source>
</evidence>
<accession>A0A9X3N251</accession>
<dbReference type="RefSeq" id="WP_270042723.1">
    <property type="nucleotide sequence ID" value="NZ_JAPDOD010000025.1"/>
</dbReference>
<dbReference type="AlphaFoldDB" id="A0A9X3N251"/>
<dbReference type="Proteomes" id="UP001149140">
    <property type="component" value="Unassembled WGS sequence"/>
</dbReference>
<gene>
    <name evidence="1" type="ORF">OM076_24605</name>
</gene>
<comment type="caution">
    <text evidence="1">The sequence shown here is derived from an EMBL/GenBank/DDBJ whole genome shotgun (WGS) entry which is preliminary data.</text>
</comment>
<proteinExistence type="predicted"/>
<keyword evidence="2" id="KW-1185">Reference proteome</keyword>
<sequence>MGCPVGGEQGAARLEVLALAVAMRDQDAAGRLRGDRFVQTSGMGGGEDVLEHMGDAME</sequence>